<keyword evidence="3" id="KW-1185">Reference proteome</keyword>
<name>A0ABD0QTV5_CIRMR</name>
<feature type="region of interest" description="Disordered" evidence="1">
    <location>
        <begin position="32"/>
        <end position="56"/>
    </location>
</feature>
<dbReference type="EMBL" id="JAMKFB020000007">
    <property type="protein sequence ID" value="KAL0189641.1"/>
    <property type="molecule type" value="Genomic_DNA"/>
</dbReference>
<accession>A0ABD0QTV5</accession>
<protein>
    <submittedName>
        <fullName evidence="2">Uncharacterized protein</fullName>
    </submittedName>
</protein>
<proteinExistence type="predicted"/>
<evidence type="ECO:0000313" key="3">
    <source>
        <dbReference type="Proteomes" id="UP001529510"/>
    </source>
</evidence>
<comment type="caution">
    <text evidence="2">The sequence shown here is derived from an EMBL/GenBank/DDBJ whole genome shotgun (WGS) entry which is preliminary data.</text>
</comment>
<gene>
    <name evidence="2" type="ORF">M9458_016740</name>
</gene>
<sequence>TGLVQTEEERLFIEPVGQATDSFSGWEHRVIREKHSSSDGPATAENSSPKFCQTIQ</sequence>
<dbReference type="Proteomes" id="UP001529510">
    <property type="component" value="Unassembled WGS sequence"/>
</dbReference>
<feature type="compositionally biased region" description="Polar residues" evidence="1">
    <location>
        <begin position="38"/>
        <end position="56"/>
    </location>
</feature>
<feature type="non-terminal residue" evidence="2">
    <location>
        <position position="56"/>
    </location>
</feature>
<dbReference type="AlphaFoldDB" id="A0ABD0QTV5"/>
<evidence type="ECO:0000313" key="2">
    <source>
        <dbReference type="EMBL" id="KAL0189641.1"/>
    </source>
</evidence>
<evidence type="ECO:0000256" key="1">
    <source>
        <dbReference type="SAM" id="MobiDB-lite"/>
    </source>
</evidence>
<organism evidence="2 3">
    <name type="scientific">Cirrhinus mrigala</name>
    <name type="common">Mrigala</name>
    <dbReference type="NCBI Taxonomy" id="683832"/>
    <lineage>
        <taxon>Eukaryota</taxon>
        <taxon>Metazoa</taxon>
        <taxon>Chordata</taxon>
        <taxon>Craniata</taxon>
        <taxon>Vertebrata</taxon>
        <taxon>Euteleostomi</taxon>
        <taxon>Actinopterygii</taxon>
        <taxon>Neopterygii</taxon>
        <taxon>Teleostei</taxon>
        <taxon>Ostariophysi</taxon>
        <taxon>Cypriniformes</taxon>
        <taxon>Cyprinidae</taxon>
        <taxon>Labeoninae</taxon>
        <taxon>Labeonini</taxon>
        <taxon>Cirrhinus</taxon>
    </lineage>
</organism>
<reference evidence="2 3" key="1">
    <citation type="submission" date="2024-05" db="EMBL/GenBank/DDBJ databases">
        <title>Genome sequencing and assembly of Indian major carp, Cirrhinus mrigala (Hamilton, 1822).</title>
        <authorList>
            <person name="Mohindra V."/>
            <person name="Chowdhury L.M."/>
            <person name="Lal K."/>
            <person name="Jena J.K."/>
        </authorList>
    </citation>
    <scope>NUCLEOTIDE SEQUENCE [LARGE SCALE GENOMIC DNA]</scope>
    <source>
        <strain evidence="2">CM1030</strain>
        <tissue evidence="2">Blood</tissue>
    </source>
</reference>
<feature type="non-terminal residue" evidence="2">
    <location>
        <position position="1"/>
    </location>
</feature>